<evidence type="ECO:0000259" key="1">
    <source>
        <dbReference type="Pfam" id="PF13464"/>
    </source>
</evidence>
<dbReference type="AlphaFoldDB" id="A0A4S4NH10"/>
<comment type="caution">
    <text evidence="2">The sequence shown here is derived from an EMBL/GenBank/DDBJ whole genome shotgun (WGS) entry which is preliminary data.</text>
</comment>
<dbReference type="GO" id="GO:0003677">
    <property type="term" value="F:DNA binding"/>
    <property type="evidence" value="ECO:0007669"/>
    <property type="project" value="InterPro"/>
</dbReference>
<evidence type="ECO:0000313" key="3">
    <source>
        <dbReference type="Proteomes" id="UP000306602"/>
    </source>
</evidence>
<sequence length="434" mass="46165">MIGRRSSKLEKVEDVAPKGFDDYDLRLGDVMRGERATMGKSLLDVQRELRIKAAYIAAIENCDPGAFETQGFIAGYVRSYARYLNMDPDLAFDAFCRESGFEVAHGMSAEASGLRKPSREDRLKPRDGKDIFATPTTPFVPTGESVLSRIEPGAIGSVTVLALLISAIGYGAWTVLQEVQKVQVAPVEQAPVVAADIDPLANVQAAIDPVSPEISASANMEVSRSASLDRLYRPQALDVPVLVARDAPIATLNPQETGAFAAVGSNARRGPGAAAQPGGAYDLNSAVTAALGEALQSPEAGTPNGQRMPQVVEDLGPSIRMVATEESWVRVRSAEGNTLFETVMKPGQTYDIPVMEGPPTLRTGNAGAIYFAMGTDCYGPVGGRGEVTSNVALERVALLDRYQSVNPADADSALNRMFATLEPTQLPKLPCHGN</sequence>
<gene>
    <name evidence="2" type="ORF">E4Z66_05205</name>
</gene>
<evidence type="ECO:0000313" key="2">
    <source>
        <dbReference type="EMBL" id="THH38956.1"/>
    </source>
</evidence>
<dbReference type="InterPro" id="IPR050400">
    <property type="entry name" value="Bact_Cytoskel_RodZ"/>
</dbReference>
<dbReference type="PANTHER" id="PTHR34475">
    <property type="match status" value="1"/>
</dbReference>
<dbReference type="Pfam" id="PF13413">
    <property type="entry name" value="HTH_25"/>
    <property type="match status" value="1"/>
</dbReference>
<dbReference type="Pfam" id="PF13464">
    <property type="entry name" value="RodZ_C"/>
    <property type="match status" value="1"/>
</dbReference>
<dbReference type="Gene3D" id="1.10.260.40">
    <property type="entry name" value="lambda repressor-like DNA-binding domains"/>
    <property type="match status" value="1"/>
</dbReference>
<dbReference type="EMBL" id="SRKY01000001">
    <property type="protein sequence ID" value="THH38956.1"/>
    <property type="molecule type" value="Genomic_DNA"/>
</dbReference>
<name>A0A4S4NH10_9RHOB</name>
<dbReference type="InterPro" id="IPR025194">
    <property type="entry name" value="RodZ-like_C"/>
</dbReference>
<protein>
    <submittedName>
        <fullName evidence="2">Helix-turn-helix domain-containing protein</fullName>
    </submittedName>
</protein>
<dbReference type="InterPro" id="IPR010982">
    <property type="entry name" value="Lambda_DNA-bd_dom_sf"/>
</dbReference>
<reference evidence="2 3" key="1">
    <citation type="submission" date="2019-04" db="EMBL/GenBank/DDBJ databases">
        <title>Shimia ponticola sp. nov., isolated from seawater.</title>
        <authorList>
            <person name="Kim Y.-O."/>
            <person name="Yoon J.-H."/>
        </authorList>
    </citation>
    <scope>NUCLEOTIDE SEQUENCE [LARGE SCALE GENOMIC DNA]</scope>
    <source>
        <strain evidence="2 3">MYP11</strain>
    </source>
</reference>
<accession>A0A4S4NH10</accession>
<feature type="domain" description="Cytoskeleton protein RodZ-like C-terminal" evidence="1">
    <location>
        <begin position="320"/>
        <end position="382"/>
    </location>
</feature>
<proteinExistence type="predicted"/>
<keyword evidence="3" id="KW-1185">Reference proteome</keyword>
<dbReference type="PANTHER" id="PTHR34475:SF1">
    <property type="entry name" value="CYTOSKELETON PROTEIN RODZ"/>
    <property type="match status" value="1"/>
</dbReference>
<dbReference type="OrthoDB" id="9790252at2"/>
<organism evidence="2 3">
    <name type="scientific">Aliishimia ponticola</name>
    <dbReference type="NCBI Taxonomy" id="2499833"/>
    <lineage>
        <taxon>Bacteria</taxon>
        <taxon>Pseudomonadati</taxon>
        <taxon>Pseudomonadota</taxon>
        <taxon>Alphaproteobacteria</taxon>
        <taxon>Rhodobacterales</taxon>
        <taxon>Paracoccaceae</taxon>
        <taxon>Aliishimia</taxon>
    </lineage>
</organism>
<dbReference type="Proteomes" id="UP000306602">
    <property type="component" value="Unassembled WGS sequence"/>
</dbReference>